<accession>A0A235ELW5</accession>
<dbReference type="AlphaFoldDB" id="A0A235ELW5"/>
<dbReference type="SUPFAM" id="SSF56524">
    <property type="entry name" value="Oxidoreductase molybdopterin-binding domain"/>
    <property type="match status" value="1"/>
</dbReference>
<dbReference type="Gene3D" id="3.90.420.10">
    <property type="entry name" value="Oxidoreductase, molybdopterin-binding domain"/>
    <property type="match status" value="1"/>
</dbReference>
<feature type="domain" description="Oxidoreductase molybdopterin-binding" evidence="1">
    <location>
        <begin position="51"/>
        <end position="132"/>
    </location>
</feature>
<evidence type="ECO:0000313" key="2">
    <source>
        <dbReference type="EMBL" id="OYD49990.1"/>
    </source>
</evidence>
<comment type="caution">
    <text evidence="2">The sequence shown here is derived from an EMBL/GenBank/DDBJ whole genome shotgun (WGS) entry which is preliminary data.</text>
</comment>
<proteinExistence type="predicted"/>
<dbReference type="InterPro" id="IPR000572">
    <property type="entry name" value="OxRdtase_Mopterin-bd_dom"/>
</dbReference>
<name>A0A235ELW5_9BURK</name>
<dbReference type="InterPro" id="IPR036374">
    <property type="entry name" value="OxRdtase_Mopterin-bd_sf"/>
</dbReference>
<gene>
    <name evidence="2" type="ORF">CBY09_13705</name>
</gene>
<dbReference type="EMBL" id="NOIG01000008">
    <property type="protein sequence ID" value="OYD49990.1"/>
    <property type="molecule type" value="Genomic_DNA"/>
</dbReference>
<dbReference type="Pfam" id="PF00174">
    <property type="entry name" value="Oxidored_molyb"/>
    <property type="match status" value="1"/>
</dbReference>
<evidence type="ECO:0000313" key="3">
    <source>
        <dbReference type="Proteomes" id="UP000215441"/>
    </source>
</evidence>
<evidence type="ECO:0000259" key="1">
    <source>
        <dbReference type="Pfam" id="PF00174"/>
    </source>
</evidence>
<reference evidence="2 3" key="1">
    <citation type="submission" date="2017-07" db="EMBL/GenBank/DDBJ databases">
        <title>Acidovorax KNDSW TSA 6 genome sequence and assembly.</title>
        <authorList>
            <person name="Mayilraj S."/>
        </authorList>
    </citation>
    <scope>NUCLEOTIDE SEQUENCE [LARGE SCALE GENOMIC DNA]</scope>
    <source>
        <strain evidence="2 3">KNDSW-TSA6</strain>
    </source>
</reference>
<protein>
    <recommendedName>
        <fullName evidence="1">Oxidoreductase molybdopterin-binding domain-containing protein</fullName>
    </recommendedName>
</protein>
<dbReference type="Proteomes" id="UP000215441">
    <property type="component" value="Unassembled WGS sequence"/>
</dbReference>
<organism evidence="2 3">
    <name type="scientific">Acidovorax kalamii</name>
    <dbReference type="NCBI Taxonomy" id="2004485"/>
    <lineage>
        <taxon>Bacteria</taxon>
        <taxon>Pseudomonadati</taxon>
        <taxon>Pseudomonadota</taxon>
        <taxon>Betaproteobacteria</taxon>
        <taxon>Burkholderiales</taxon>
        <taxon>Comamonadaceae</taxon>
        <taxon>Acidovorax</taxon>
    </lineage>
</organism>
<keyword evidence="3" id="KW-1185">Reference proteome</keyword>
<sequence length="158" mass="17472">MAFCGPQWAHAGPVCPGLESRRVLQLHASQSSKPQACDLKGLAKLPAKEIVATLPAALGLAGEHRWRGVSLRYLVEQMGGGERSQILLTALNDYAIEIPWSDLVRFDPILAYSRDGEHISIRDKGPLILIYPFGTHPQLQGQDYINRSIWQVHAVALR</sequence>